<evidence type="ECO:0000256" key="19">
    <source>
        <dbReference type="SAM" id="SignalP"/>
    </source>
</evidence>
<dbReference type="GO" id="GO:0005886">
    <property type="term" value="C:plasma membrane"/>
    <property type="evidence" value="ECO:0007669"/>
    <property type="project" value="UniProtKB-SubCell"/>
</dbReference>
<keyword evidence="5" id="KW-0356">Hemostasis</keyword>
<feature type="transmembrane region" description="Helical" evidence="18">
    <location>
        <begin position="340"/>
        <end position="363"/>
    </location>
</feature>
<feature type="transmembrane region" description="Helical" evidence="18">
    <location>
        <begin position="94"/>
        <end position="120"/>
    </location>
</feature>
<dbReference type="FunFam" id="1.20.1070.10:FF:000040">
    <property type="entry name" value="Coagulation factor 2 (thrombin) receptor"/>
    <property type="match status" value="1"/>
</dbReference>
<dbReference type="SUPFAM" id="SSF81321">
    <property type="entry name" value="Family A G protein-coupled receptor-like"/>
    <property type="match status" value="1"/>
</dbReference>
<dbReference type="GO" id="GO:0030194">
    <property type="term" value="P:positive regulation of blood coagulation"/>
    <property type="evidence" value="ECO:0007669"/>
    <property type="project" value="TreeGrafter"/>
</dbReference>
<dbReference type="PROSITE" id="PS50262">
    <property type="entry name" value="G_PROTEIN_RECEP_F1_2"/>
    <property type="match status" value="1"/>
</dbReference>
<evidence type="ECO:0000256" key="4">
    <source>
        <dbReference type="ARBA" id="ARBA00022692"/>
    </source>
</evidence>
<name>A0A8J7NZS1_ATRSP</name>
<feature type="transmembrane region" description="Helical" evidence="18">
    <location>
        <begin position="210"/>
        <end position="230"/>
    </location>
</feature>
<comment type="subcellular location">
    <subcellularLocation>
        <location evidence="1">Cell membrane</location>
        <topology evidence="1">Multi-pass membrane protein</topology>
    </subcellularLocation>
</comment>
<evidence type="ECO:0000256" key="14">
    <source>
        <dbReference type="ARBA" id="ARBA00023224"/>
    </source>
</evidence>
<feature type="signal peptide" evidence="19">
    <location>
        <begin position="1"/>
        <end position="22"/>
    </location>
</feature>
<dbReference type="InterPro" id="IPR000276">
    <property type="entry name" value="GPCR_Rhodpsn"/>
</dbReference>
<dbReference type="Pfam" id="PF00001">
    <property type="entry name" value="7tm_1"/>
    <property type="match status" value="1"/>
</dbReference>
<feature type="disulfide bond" evidence="16">
    <location>
        <begin position="166"/>
        <end position="245"/>
    </location>
</feature>
<evidence type="ECO:0000256" key="15">
    <source>
        <dbReference type="ARBA" id="ARBA00031780"/>
    </source>
</evidence>
<feature type="chain" id="PRO_5035236750" description="Proteinase-activated receptor 1" evidence="19">
    <location>
        <begin position="23"/>
        <end position="412"/>
    </location>
</feature>
<evidence type="ECO:0000256" key="16">
    <source>
        <dbReference type="PIRSR" id="PIRSR603912-52"/>
    </source>
</evidence>
<feature type="transmembrane region" description="Helical" evidence="18">
    <location>
        <begin position="168"/>
        <end position="189"/>
    </location>
</feature>
<dbReference type="CDD" id="cd15369">
    <property type="entry name" value="7tmA_PAR1"/>
    <property type="match status" value="1"/>
</dbReference>
<dbReference type="GO" id="GO:0007200">
    <property type="term" value="P:phospholipase C-activating G protein-coupled receptor signaling pathway"/>
    <property type="evidence" value="ECO:0007669"/>
    <property type="project" value="TreeGrafter"/>
</dbReference>
<keyword evidence="7 18" id="KW-1133">Transmembrane helix</keyword>
<feature type="transmembrane region" description="Helical" evidence="18">
    <location>
        <begin position="129"/>
        <end position="148"/>
    </location>
</feature>
<keyword evidence="13" id="KW-0325">Glycoprotein</keyword>
<reference evidence="21" key="1">
    <citation type="journal article" date="2021" name="Cell">
        <title>Tracing the genetic footprints of vertebrate landing in non-teleost ray-finned fishes.</title>
        <authorList>
            <person name="Bi X."/>
            <person name="Wang K."/>
            <person name="Yang L."/>
            <person name="Pan H."/>
            <person name="Jiang H."/>
            <person name="Wei Q."/>
            <person name="Fang M."/>
            <person name="Yu H."/>
            <person name="Zhu C."/>
            <person name="Cai Y."/>
            <person name="He Y."/>
            <person name="Gan X."/>
            <person name="Zeng H."/>
            <person name="Yu D."/>
            <person name="Zhu Y."/>
            <person name="Jiang H."/>
            <person name="Qiu Q."/>
            <person name="Yang H."/>
            <person name="Zhang Y.E."/>
            <person name="Wang W."/>
            <person name="Zhu M."/>
            <person name="He S."/>
            <person name="Zhang G."/>
        </authorList>
    </citation>
    <scope>NUCLEOTIDE SEQUENCE</scope>
    <source>
        <strain evidence="21">Allg_001</strain>
    </source>
</reference>
<keyword evidence="4 18" id="KW-0812">Transmembrane</keyword>
<feature type="region of interest" description="Disordered" evidence="17">
    <location>
        <begin position="387"/>
        <end position="412"/>
    </location>
</feature>
<sequence>MGLKALVFFSFFTLFIAHSACSEGHNGSIARGFSLVDLKATYEPIDFTYLDVNGGDGSGSGFEEPEKDVHPHTRSHKKLSQEATRFLTGPLMTVFIPTVYTLVFIISCPLNAIAVIMFILKIRPKKPAAIYMLNLAVADLLFVLLLPFKISYHFNGNNWGYGPTMCRIVTSAFYCNMYCSILLMMCISVDRLLAVVYPMKSLTWRSQQNALVVSLAMWLLAIGGVMPILLSDQTAVLPQLGITTCHDVLEIEKFTGYYLYFFPIFCSIFFFIPLIFIIVCYIRIIQCLRSANVANRSKKTRAIFMAITVFAVFVVCFTPTNIILLIHYVQFATGYSDKSYMAYLLSMCIGSVSCCLDPMIYYFGSSQCQKQVISLLQCKSNQEMTSNTQSESSSKMETFQSRLNSQYKKLTA</sequence>
<dbReference type="GO" id="GO:0007596">
    <property type="term" value="P:blood coagulation"/>
    <property type="evidence" value="ECO:0007669"/>
    <property type="project" value="UniProtKB-KW"/>
</dbReference>
<keyword evidence="9" id="KW-0094">Blood coagulation</keyword>
<evidence type="ECO:0000256" key="8">
    <source>
        <dbReference type="ARBA" id="ARBA00023040"/>
    </source>
</evidence>
<dbReference type="Proteomes" id="UP000736164">
    <property type="component" value="Unassembled WGS sequence"/>
</dbReference>
<evidence type="ECO:0000256" key="3">
    <source>
        <dbReference type="ARBA" id="ARBA00022475"/>
    </source>
</evidence>
<proteinExistence type="predicted"/>
<evidence type="ECO:0000256" key="10">
    <source>
        <dbReference type="ARBA" id="ARBA00023136"/>
    </source>
</evidence>
<evidence type="ECO:0000256" key="6">
    <source>
        <dbReference type="ARBA" id="ARBA00022729"/>
    </source>
</evidence>
<comment type="caution">
    <text evidence="21">The sequence shown here is derived from an EMBL/GenBank/DDBJ whole genome shotgun (WGS) entry which is preliminary data.</text>
</comment>
<keyword evidence="8" id="KW-0297">G-protein coupled receptor</keyword>
<feature type="transmembrane region" description="Helical" evidence="18">
    <location>
        <begin position="303"/>
        <end position="328"/>
    </location>
</feature>
<dbReference type="PANTHER" id="PTHR24232:SF20">
    <property type="entry name" value="PROTEINASE-ACTIVATED RECEPTOR 1"/>
    <property type="match status" value="1"/>
</dbReference>
<evidence type="ECO:0000313" key="22">
    <source>
        <dbReference type="Proteomes" id="UP000736164"/>
    </source>
</evidence>
<dbReference type="AlphaFoldDB" id="A0A8J7NZS1"/>
<keyword evidence="11 16" id="KW-1015">Disulfide bond</keyword>
<dbReference type="PRINTS" id="PR00237">
    <property type="entry name" value="GPCRRHODOPSN"/>
</dbReference>
<keyword evidence="12" id="KW-0675">Receptor</keyword>
<dbReference type="PRINTS" id="PR01428">
    <property type="entry name" value="PROTEASEAR"/>
</dbReference>
<accession>A0A8J7NZS1</accession>
<dbReference type="InterPro" id="IPR000935">
    <property type="entry name" value="Thrmbn_rcpt"/>
</dbReference>
<keyword evidence="10 18" id="KW-0472">Membrane</keyword>
<feature type="non-terminal residue" evidence="21">
    <location>
        <position position="1"/>
    </location>
</feature>
<evidence type="ECO:0000256" key="2">
    <source>
        <dbReference type="ARBA" id="ARBA00019705"/>
    </source>
</evidence>
<evidence type="ECO:0000256" key="12">
    <source>
        <dbReference type="ARBA" id="ARBA00023170"/>
    </source>
</evidence>
<feature type="non-terminal residue" evidence="21">
    <location>
        <position position="412"/>
    </location>
</feature>
<dbReference type="EMBL" id="JAAWVO010060990">
    <property type="protein sequence ID" value="MBN3322724.1"/>
    <property type="molecule type" value="Genomic_DNA"/>
</dbReference>
<evidence type="ECO:0000256" key="7">
    <source>
        <dbReference type="ARBA" id="ARBA00022989"/>
    </source>
</evidence>
<evidence type="ECO:0000259" key="20">
    <source>
        <dbReference type="PROSITE" id="PS50262"/>
    </source>
</evidence>
<dbReference type="InterPro" id="IPR017452">
    <property type="entry name" value="GPCR_Rhodpsn_7TM"/>
</dbReference>
<dbReference type="Gene3D" id="1.20.1070.10">
    <property type="entry name" value="Rhodopsin 7-helix transmembrane proteins"/>
    <property type="match status" value="1"/>
</dbReference>
<evidence type="ECO:0000256" key="11">
    <source>
        <dbReference type="ARBA" id="ARBA00023157"/>
    </source>
</evidence>
<keyword evidence="14" id="KW-0807">Transducer</keyword>
<feature type="transmembrane region" description="Helical" evidence="18">
    <location>
        <begin position="257"/>
        <end position="282"/>
    </location>
</feature>
<evidence type="ECO:0000256" key="5">
    <source>
        <dbReference type="ARBA" id="ARBA00022696"/>
    </source>
</evidence>
<protein>
    <recommendedName>
        <fullName evidence="2">Proteinase-activated receptor 1</fullName>
    </recommendedName>
    <alternativeName>
        <fullName evidence="15">Thrombin receptor</fullName>
    </alternativeName>
</protein>
<evidence type="ECO:0000256" key="17">
    <source>
        <dbReference type="SAM" id="MobiDB-lite"/>
    </source>
</evidence>
<keyword evidence="3" id="KW-1003">Cell membrane</keyword>
<dbReference type="GO" id="GO:0035025">
    <property type="term" value="P:positive regulation of Rho protein signal transduction"/>
    <property type="evidence" value="ECO:0007669"/>
    <property type="project" value="TreeGrafter"/>
</dbReference>
<dbReference type="GO" id="GO:0015057">
    <property type="term" value="F:thrombin-activated receptor activity"/>
    <property type="evidence" value="ECO:0007669"/>
    <property type="project" value="InterPro"/>
</dbReference>
<keyword evidence="6 19" id="KW-0732">Signal</keyword>
<organism evidence="21 22">
    <name type="scientific">Atractosteus spatula</name>
    <name type="common">Alligator gar</name>
    <name type="synonym">Lepisosteus spatula</name>
    <dbReference type="NCBI Taxonomy" id="7917"/>
    <lineage>
        <taxon>Eukaryota</taxon>
        <taxon>Metazoa</taxon>
        <taxon>Chordata</taxon>
        <taxon>Craniata</taxon>
        <taxon>Vertebrata</taxon>
        <taxon>Euteleostomi</taxon>
        <taxon>Actinopterygii</taxon>
        <taxon>Neopterygii</taxon>
        <taxon>Holostei</taxon>
        <taxon>Semionotiformes</taxon>
        <taxon>Lepisosteidae</taxon>
        <taxon>Atractosteus</taxon>
    </lineage>
</organism>
<evidence type="ECO:0000256" key="9">
    <source>
        <dbReference type="ARBA" id="ARBA00023084"/>
    </source>
</evidence>
<evidence type="ECO:0000313" key="21">
    <source>
        <dbReference type="EMBL" id="MBN3322724.1"/>
    </source>
</evidence>
<keyword evidence="22" id="KW-1185">Reference proteome</keyword>
<gene>
    <name evidence="21" type="primary">F2r</name>
    <name evidence="21" type="ORF">GTO95_0013737</name>
</gene>
<evidence type="ECO:0000256" key="13">
    <source>
        <dbReference type="ARBA" id="ARBA00023180"/>
    </source>
</evidence>
<dbReference type="PRINTS" id="PR00908">
    <property type="entry name" value="THROMBINR"/>
</dbReference>
<dbReference type="InterPro" id="IPR003912">
    <property type="entry name" value="Protea_act_rcpt"/>
</dbReference>
<evidence type="ECO:0000256" key="18">
    <source>
        <dbReference type="SAM" id="Phobius"/>
    </source>
</evidence>
<feature type="domain" description="G-protein coupled receptors family 1 profile" evidence="20">
    <location>
        <begin position="110"/>
        <end position="361"/>
    </location>
</feature>
<evidence type="ECO:0000256" key="1">
    <source>
        <dbReference type="ARBA" id="ARBA00004651"/>
    </source>
</evidence>
<dbReference type="PANTHER" id="PTHR24232">
    <property type="entry name" value="G-PROTEIN COUPLED RECEPTOR"/>
    <property type="match status" value="1"/>
</dbReference>